<keyword evidence="3" id="KW-1185">Reference proteome</keyword>
<dbReference type="PROSITE" id="PS50995">
    <property type="entry name" value="HTH_MARR_2"/>
    <property type="match status" value="1"/>
</dbReference>
<dbReference type="RefSeq" id="WP_253884674.1">
    <property type="nucleotide sequence ID" value="NZ_BAAAVB010000002.1"/>
</dbReference>
<proteinExistence type="predicted"/>
<dbReference type="EMBL" id="JAMTCO010000001">
    <property type="protein sequence ID" value="MCP2267758.1"/>
    <property type="molecule type" value="Genomic_DNA"/>
</dbReference>
<dbReference type="InterPro" id="IPR052526">
    <property type="entry name" value="HTH-type_Bedaq_tolerance"/>
</dbReference>
<dbReference type="Proteomes" id="UP001205185">
    <property type="component" value="Unassembled WGS sequence"/>
</dbReference>
<dbReference type="InterPro" id="IPR000835">
    <property type="entry name" value="HTH_MarR-typ"/>
</dbReference>
<comment type="caution">
    <text evidence="2">The sequence shown here is derived from an EMBL/GenBank/DDBJ whole genome shotgun (WGS) entry which is preliminary data.</text>
</comment>
<reference evidence="2 3" key="1">
    <citation type="submission" date="2022-06" db="EMBL/GenBank/DDBJ databases">
        <title>Genomic Encyclopedia of Archaeal and Bacterial Type Strains, Phase II (KMG-II): from individual species to whole genera.</title>
        <authorList>
            <person name="Goeker M."/>
        </authorList>
    </citation>
    <scope>NUCLEOTIDE SEQUENCE [LARGE SCALE GENOMIC DNA]</scope>
    <source>
        <strain evidence="2 3">DSM 44255</strain>
    </source>
</reference>
<organism evidence="2 3">
    <name type="scientific">Actinokineospora diospyrosa</name>
    <dbReference type="NCBI Taxonomy" id="103728"/>
    <lineage>
        <taxon>Bacteria</taxon>
        <taxon>Bacillati</taxon>
        <taxon>Actinomycetota</taxon>
        <taxon>Actinomycetes</taxon>
        <taxon>Pseudonocardiales</taxon>
        <taxon>Pseudonocardiaceae</taxon>
        <taxon>Actinokineospora</taxon>
    </lineage>
</organism>
<evidence type="ECO:0000313" key="3">
    <source>
        <dbReference type="Proteomes" id="UP001205185"/>
    </source>
</evidence>
<dbReference type="InterPro" id="IPR036388">
    <property type="entry name" value="WH-like_DNA-bd_sf"/>
</dbReference>
<dbReference type="SMART" id="SM00347">
    <property type="entry name" value="HTH_MARR"/>
    <property type="match status" value="1"/>
</dbReference>
<dbReference type="Gene3D" id="1.10.10.10">
    <property type="entry name" value="Winged helix-like DNA-binding domain superfamily/Winged helix DNA-binding domain"/>
    <property type="match status" value="1"/>
</dbReference>
<evidence type="ECO:0000259" key="1">
    <source>
        <dbReference type="PROSITE" id="PS50995"/>
    </source>
</evidence>
<dbReference type="SUPFAM" id="SSF46785">
    <property type="entry name" value="Winged helix' DNA-binding domain"/>
    <property type="match status" value="1"/>
</dbReference>
<gene>
    <name evidence="2" type="ORF">LV75_000240</name>
</gene>
<dbReference type="PANTHER" id="PTHR39515:SF2">
    <property type="entry name" value="HTH-TYPE TRANSCRIPTIONAL REGULATOR RV0880"/>
    <property type="match status" value="1"/>
</dbReference>
<sequence>MIAGETATGLIEALRAVVRTGRALKQDDHQAAAAVLAGLSRGGEQRLGQLACGLAVDPSVVSRQVAGLTRAGLVARRPDPGDGRAGLLSLTDRGADWLAAHRRKEADRLVGLLAGWSEDDVGCLLGYLRKLNDDIGKEQHR</sequence>
<dbReference type="PANTHER" id="PTHR39515">
    <property type="entry name" value="CONSERVED PROTEIN"/>
    <property type="match status" value="1"/>
</dbReference>
<name>A0ABT1I554_9PSEU</name>
<dbReference type="Pfam" id="PF01047">
    <property type="entry name" value="MarR"/>
    <property type="match status" value="1"/>
</dbReference>
<protein>
    <submittedName>
        <fullName evidence="2">DNA-binding transcriptional regulator, MarR family</fullName>
    </submittedName>
</protein>
<accession>A0ABT1I554</accession>
<feature type="domain" description="HTH marR-type" evidence="1">
    <location>
        <begin position="1"/>
        <end position="133"/>
    </location>
</feature>
<evidence type="ECO:0000313" key="2">
    <source>
        <dbReference type="EMBL" id="MCP2267758.1"/>
    </source>
</evidence>
<dbReference type="GO" id="GO:0003677">
    <property type="term" value="F:DNA binding"/>
    <property type="evidence" value="ECO:0007669"/>
    <property type="project" value="UniProtKB-KW"/>
</dbReference>
<keyword evidence="2" id="KW-0238">DNA-binding</keyword>
<dbReference type="InterPro" id="IPR036390">
    <property type="entry name" value="WH_DNA-bd_sf"/>
</dbReference>